<feature type="region of interest" description="Disordered" evidence="8">
    <location>
        <begin position="2890"/>
        <end position="3044"/>
    </location>
</feature>
<dbReference type="SUPFAM" id="SSF54160">
    <property type="entry name" value="Chromo domain-like"/>
    <property type="match status" value="1"/>
</dbReference>
<evidence type="ECO:0000256" key="5">
    <source>
        <dbReference type="ARBA" id="ARBA00022786"/>
    </source>
</evidence>
<dbReference type="Gene3D" id="3.90.70.10">
    <property type="entry name" value="Cysteine proteinases"/>
    <property type="match status" value="1"/>
</dbReference>
<evidence type="ECO:0000256" key="7">
    <source>
        <dbReference type="ARBA" id="ARBA00022807"/>
    </source>
</evidence>
<keyword evidence="12" id="KW-1185">Reference proteome</keyword>
<dbReference type="PROSITE" id="PS00972">
    <property type="entry name" value="USP_1"/>
    <property type="match status" value="1"/>
</dbReference>
<evidence type="ECO:0000256" key="1">
    <source>
        <dbReference type="ARBA" id="ARBA00000707"/>
    </source>
</evidence>
<proteinExistence type="inferred from homology"/>
<evidence type="ECO:0000256" key="6">
    <source>
        <dbReference type="ARBA" id="ARBA00022801"/>
    </source>
</evidence>
<feature type="compositionally biased region" description="Acidic residues" evidence="8">
    <location>
        <begin position="3000"/>
        <end position="3009"/>
    </location>
</feature>
<dbReference type="GO" id="GO:0005829">
    <property type="term" value="C:cytosol"/>
    <property type="evidence" value="ECO:0007669"/>
    <property type="project" value="TreeGrafter"/>
</dbReference>
<gene>
    <name evidence="11" type="ORF">FGO68_gene3456</name>
</gene>
<keyword evidence="7" id="KW-0788">Thiol protease</keyword>
<feature type="compositionally biased region" description="Acidic residues" evidence="8">
    <location>
        <begin position="2967"/>
        <end position="2987"/>
    </location>
</feature>
<dbReference type="InterPro" id="IPR056850">
    <property type="entry name" value="ARM_UBP34_24_USP9X_Y"/>
</dbReference>
<dbReference type="InterPro" id="IPR011992">
    <property type="entry name" value="EF-hand-dom_pair"/>
</dbReference>
<keyword evidence="4" id="KW-0645">Protease</keyword>
<evidence type="ECO:0000313" key="12">
    <source>
        <dbReference type="Proteomes" id="UP000785679"/>
    </source>
</evidence>
<feature type="compositionally biased region" description="Basic and acidic residues" evidence="8">
    <location>
        <begin position="2031"/>
        <end position="2050"/>
    </location>
</feature>
<dbReference type="GO" id="GO:0005634">
    <property type="term" value="C:nucleus"/>
    <property type="evidence" value="ECO:0007669"/>
    <property type="project" value="TreeGrafter"/>
</dbReference>
<dbReference type="PROSITE" id="PS50235">
    <property type="entry name" value="USP_3"/>
    <property type="match status" value="1"/>
</dbReference>
<evidence type="ECO:0000259" key="10">
    <source>
        <dbReference type="PROSITE" id="PS50235"/>
    </source>
</evidence>
<evidence type="ECO:0000256" key="2">
    <source>
        <dbReference type="ARBA" id="ARBA00009085"/>
    </source>
</evidence>
<feature type="domain" description="USP" evidence="10">
    <location>
        <begin position="1775"/>
        <end position="2186"/>
    </location>
</feature>
<name>A0A8J8P4W7_HALGN</name>
<dbReference type="InterPro" id="IPR050164">
    <property type="entry name" value="Peptidase_C19"/>
</dbReference>
<dbReference type="SUPFAM" id="SSF47473">
    <property type="entry name" value="EF-hand"/>
    <property type="match status" value="1"/>
</dbReference>
<dbReference type="PANTHER" id="PTHR24006">
    <property type="entry name" value="UBIQUITIN CARBOXYL-TERMINAL HYDROLASE"/>
    <property type="match status" value="1"/>
</dbReference>
<keyword evidence="6" id="KW-0378">Hydrolase</keyword>
<comment type="caution">
    <text evidence="11">The sequence shown here is derived from an EMBL/GenBank/DDBJ whole genome shotgun (WGS) entry which is preliminary data.</text>
</comment>
<feature type="region of interest" description="Disordered" evidence="8">
    <location>
        <begin position="2031"/>
        <end position="2068"/>
    </location>
</feature>
<dbReference type="InterPro" id="IPR001394">
    <property type="entry name" value="Peptidase_C19_UCH"/>
</dbReference>
<comment type="catalytic activity">
    <reaction evidence="1">
        <text>Thiol-dependent hydrolysis of ester, thioester, amide, peptide and isopeptide bonds formed by the C-terminal Gly of ubiquitin (a 76-residue protein attached to proteins as an intracellular targeting signal).</text>
        <dbReference type="EC" id="3.4.19.12"/>
    </reaction>
</comment>
<keyword evidence="5" id="KW-0833">Ubl conjugation pathway</keyword>
<protein>
    <recommendedName>
        <fullName evidence="3">ubiquitinyl hydrolase 1</fullName>
        <ecNumber evidence="3">3.4.19.12</ecNumber>
    </recommendedName>
</protein>
<dbReference type="EC" id="3.4.19.12" evidence="3"/>
<comment type="similarity">
    <text evidence="2">Belongs to the peptidase C19 family.</text>
</comment>
<accession>A0A8J8P4W7</accession>
<dbReference type="GO" id="GO:0006508">
    <property type="term" value="P:proteolysis"/>
    <property type="evidence" value="ECO:0007669"/>
    <property type="project" value="UniProtKB-KW"/>
</dbReference>
<dbReference type="Gene3D" id="2.30.30.140">
    <property type="match status" value="1"/>
</dbReference>
<evidence type="ECO:0000259" key="9">
    <source>
        <dbReference type="PROSITE" id="PS50222"/>
    </source>
</evidence>
<dbReference type="SUPFAM" id="SSF48371">
    <property type="entry name" value="ARM repeat"/>
    <property type="match status" value="1"/>
</dbReference>
<dbReference type="InterPro" id="IPR028889">
    <property type="entry name" value="USP"/>
</dbReference>
<evidence type="ECO:0000313" key="11">
    <source>
        <dbReference type="EMBL" id="TNV88162.1"/>
    </source>
</evidence>
<dbReference type="GO" id="GO:0005509">
    <property type="term" value="F:calcium ion binding"/>
    <property type="evidence" value="ECO:0007669"/>
    <property type="project" value="InterPro"/>
</dbReference>
<dbReference type="InterPro" id="IPR016197">
    <property type="entry name" value="Chromo-like_dom_sf"/>
</dbReference>
<sequence>MLLQKYILCKFFLADPENESLAQLCACFFHMEFLTYQDASKGEKFKRELQNCGLKVLRQVYESQGFISAQDQEPPYPGDVVRYLTQDHRRITSELAWRKSLKVGDRLDVVFFETGDKCTIAHWMPGTVSEFAQLREYEGESEQFVESNWRFYVTYDDNLLAYPKQFERDSPYIAPPGTFTDDFEWRNQLKEGDLVDCVDRFGVWYRSTVLELREVNGAIEALIGYRVYDEDNGNREDLKGHFIGWGSTYDLWLPVSSPRLQRIDTVSHFYKLTGNKNMVYDDINVNDVSDILINSRDTKHWCRPRLGHYWDNQLASDAFNEFGQAGGFETILKLIRNGSNLPISQHCSLSTILIRTMPAWHRQFAVRYIPQLREAVENTLSNAEVLKKFNYESYQKLMQNFEYILRRHYPSSASCIFTRSMDDNYHKIIAHLSFIVAANMINADRLDTRIAGIKEIVTRLESKSGLSDREKLDLLLKKNVVESVFEAKRSHVQLLQRGKVILWFLIDQGAFTEKEIRVVWSSTQKGEEQSKLEFYRLLEHLQIKLSPAQISTIIALFANEVSPREFMWQEIDCVSKLTQYVGRQSDAVKDACSLLWNITAQVKPYPKEIIRSAITTLMSLLKHQTPEVLIEFMNKCIESIASTQTGATITSVKILKKIIGQIKTKFDDNEAKIKKNELGDDEQVDHLNCKEKFGDFFKDGQRLTSLMIEDLRRYTTYINNQWDSGAINAGNIDTIEVLNMPYNHGANIEGRLKMVAYLLKQSNCGLNDEHIDAQWEILVVKSKISIEQQIFFKQLKGWISEEKLLTQQQQVHFFETDISSHIKQGFIQNLNQQGFECIQSIFLSMNQSEKKIRMISVPEYKNAVIVETKTSFEVLVIPSQLRGMSVIWAIFQDCDKRNHSILAPLIALISRVYSSINITLSIEHVREVRREYVGALLEQMRVAANNKTTSDEDKMTVIKACNILLRSFLASSEKNGTANVRSLRSLYKGEVIDKILLENSANVAPDAPKKIEVKVFSNMTVWDLKKIASSSLGIPARLIELKRADDVFPKVNELTHAKTLGEMKFMNYEIITVRKKAKDTGSRAPLLTDEGNLTAEAAKVFNDMFTKLSSPDGFMYPNDSVRFLKHVNGYSNDYVNEDNPTLRNFFAQYDPENLGYITREEFIRFYTEKSEKVPETVWRNLQNAKIGNDLKPIDPDSSEDPYEVKSAEELPRYFIAQDPAIYQSLVELLNVLPTRAQDEMWNIFQLLSPNLDHLRGLLLGDPVAYLAEKGANTFDLLYCLQLCDNLILFDPLTPLVTTTAYYKNPEMAHYSAINAGTYDFNKKEPKKRFEEALGNLLQGPEDNQSYIPQDAHEQALLRSSMVDQSIDSIKERWVEGFIEKDGFKVIVSMLQRYVGQCQTSGRVPYSQIEKDLWNQLIKIVRALLTAAQLAKIQEPELVVALSRKVSQSASHPEESKLGDGDAIKPVNARLIDIMTVFGDVMLENFDLRVLLDLILQIIAIFLSLPGELGYDDRFILEQCVNIWISSIINDQSLQAQFFNSETSSLAEIFINRGLLCQTEEVRVMMKTSLKFISDKVKKDDPRQLPFIQILRTLIMQSNITHERPLYSKQYFQLLKGLLRKYLDLQKLGQLPGVHIFNHRELLDQYINRLVAYESNERKGDAYYEDFNLISYIQLIHVLITNESRFLTEANQYVLANELIGRCLFWTDEETQKINKCQSTVSREAASLLLQAVSALNPKITALIIGKHMSKVVGQVIVPKNLNAQPELVGRILGYQGIVNQGNTCYMNALLQQLYTTPQFRYQMLAANDNVEPSFVEFKGDQVDDNMLHQLINMFAFMEKSDRLSFNSAHYCHSYKDNGERIRVGQQQDAQEFLVKTLGKLEDSLKGKPHFYAPANIFGGRTSSVRTCKNCQSMSEQQEEFQTITLEVRNQSSIFDSLKRFTTAEEIAGFRCESCKQSVDITRRTVINKLPNYLFLHLQRLVFDFDTFQNTKINTRLEFPKLLNIKPYTKQEVFKEQKELLEKARRDQLQREKAEQLALKKKERESQKGEESATIMDDEEMEHESGDEEVKDLEMIEETDADFDALTNDENFEYKLVGAVLHHGSADFGHYISIANVERGSKDSSSQDWQNTDKERWLIFNDNRVSNYTFANLESDCFGWNHGDDQAAGRSFAGQKFNAYILCYEKRIKENIKVLIPDEHLLPVAPGTEHTVQARAPGLVSICPEIRPEAILQGKVFYDPSRKHHFAKVDFNAVVPLIPAHLETKVNEDNASFQVEKYMFSPGFFESSFDMVGLMLKQCPEVLQQATPDSEGVFSFIEKLVFEILPWGKKTKEVQDMTQVLIRMLKLNTEQTFGFIKRRILKSNEKGEVDTALFKILLSGSLEIREAMSQIMVHCISTCTAETHLQPIAMEILSNLLKLLPIDAIDNWQRLTQYFYVLNEIIKSAPADQLDHLIKEGIITKMIDFVLENSSPLVRSGVRPALSSTMGNFNTKPDLVNFVSALSNLLKRYPAVDLNENDDEPMNGEETPAYEQQAPSTFSKFSTHVAGQPLPHPLSAQDKQMLSSRLLVDKLISSAQDKVELSKLLAHLCYGNREFSRRIAKLNLKGLNQGVLSEIEHYLNVATDQLSINDSLRRERYEWILGFPQQKVDLIEGNQEDYFYQLGANGNSYVDESICEYRSTAFKTINEERQSLLSLIFTFRKRWPKFTLEGLIALLKACLEDASGDLYRYLYTLDPPTIQFARFLDWIPSYIKKHHEASFKHSAVTHYKEELALALQANSLLQRVLTAYPNSATLKQLYDYENRSAIGIRQERPIIQYKQELEGQGPAPFVVLESKNDTLLEQFDLQEHRNSVTVYNNEIITSVVNSYPDGKANRAFPVEQFKKRKAFKIDNKSIQSTQGPANKGAAATNGPFKVTQNNGVTNYQALFNDRSRKRGPQNVFDKYGQSTQEIERKKQKYGWQPQKRYPNVEDDDEEEEDDSELEGDDDVIPENKDGWGKPLYPEEEAEDGDEETKGNNNYNPPKLMQGSTGAAVAAAPRSGAQQQKTQEPLEEAAYKYEQLPSTLRGSKNVQVLSANNEGSYPDTVVLAIKFEWPQDAPTNVRLPHSEIRQVIKGTQSHIAFVLTKLDPTKTWSPFSYKLDLRPLRRYIPPPVTVGVVQSAPVQSSMPDLLPGQKSCPSCTFVNPISADVCSCCDVPFPSSD</sequence>
<feature type="compositionally biased region" description="Polar residues" evidence="8">
    <location>
        <begin position="2913"/>
        <end position="2924"/>
    </location>
</feature>
<dbReference type="EMBL" id="RRYP01000054">
    <property type="protein sequence ID" value="TNV88162.1"/>
    <property type="molecule type" value="Genomic_DNA"/>
</dbReference>
<dbReference type="GO" id="GO:0004843">
    <property type="term" value="F:cysteine-type deubiquitinase activity"/>
    <property type="evidence" value="ECO:0007669"/>
    <property type="project" value="UniProtKB-EC"/>
</dbReference>
<feature type="compositionally biased region" description="Acidic residues" evidence="8">
    <location>
        <begin position="2055"/>
        <end position="2068"/>
    </location>
</feature>
<dbReference type="Pfam" id="PF00443">
    <property type="entry name" value="UCH"/>
    <property type="match status" value="1"/>
</dbReference>
<organism evidence="11 12">
    <name type="scientific">Halteria grandinella</name>
    <dbReference type="NCBI Taxonomy" id="5974"/>
    <lineage>
        <taxon>Eukaryota</taxon>
        <taxon>Sar</taxon>
        <taxon>Alveolata</taxon>
        <taxon>Ciliophora</taxon>
        <taxon>Intramacronucleata</taxon>
        <taxon>Spirotrichea</taxon>
        <taxon>Stichotrichia</taxon>
        <taxon>Sporadotrichida</taxon>
        <taxon>Halteriidae</taxon>
        <taxon>Halteria</taxon>
    </lineage>
</organism>
<dbReference type="InterPro" id="IPR038765">
    <property type="entry name" value="Papain-like_cys_pep_sf"/>
</dbReference>
<dbReference type="InterPro" id="IPR002048">
    <property type="entry name" value="EF_hand_dom"/>
</dbReference>
<reference evidence="11" key="1">
    <citation type="submission" date="2019-06" db="EMBL/GenBank/DDBJ databases">
        <authorList>
            <person name="Zheng W."/>
        </authorList>
    </citation>
    <scope>NUCLEOTIDE SEQUENCE</scope>
    <source>
        <strain evidence="11">QDHG01</strain>
    </source>
</reference>
<dbReference type="OrthoDB" id="289932at2759"/>
<evidence type="ECO:0000256" key="4">
    <source>
        <dbReference type="ARBA" id="ARBA00022670"/>
    </source>
</evidence>
<feature type="domain" description="EF-hand" evidence="9">
    <location>
        <begin position="1137"/>
        <end position="1172"/>
    </location>
</feature>
<dbReference type="InterPro" id="IPR016024">
    <property type="entry name" value="ARM-type_fold"/>
</dbReference>
<dbReference type="Proteomes" id="UP000785679">
    <property type="component" value="Unassembled WGS sequence"/>
</dbReference>
<feature type="region of interest" description="Disordered" evidence="8">
    <location>
        <begin position="2513"/>
        <end position="2533"/>
    </location>
</feature>
<dbReference type="InterPro" id="IPR018200">
    <property type="entry name" value="USP_CS"/>
</dbReference>
<evidence type="ECO:0000256" key="3">
    <source>
        <dbReference type="ARBA" id="ARBA00012759"/>
    </source>
</evidence>
<evidence type="ECO:0000256" key="8">
    <source>
        <dbReference type="SAM" id="MobiDB-lite"/>
    </source>
</evidence>
<dbReference type="PANTHER" id="PTHR24006:SF827">
    <property type="entry name" value="UBIQUITIN CARBOXYL-TERMINAL HYDROLASE 34"/>
    <property type="match status" value="1"/>
</dbReference>
<dbReference type="Pfam" id="PF25010">
    <property type="entry name" value="ARM_UBP24_USP9X-Y"/>
    <property type="match status" value="1"/>
</dbReference>
<dbReference type="SUPFAM" id="SSF54001">
    <property type="entry name" value="Cysteine proteinases"/>
    <property type="match status" value="1"/>
</dbReference>
<dbReference type="PROSITE" id="PS50222">
    <property type="entry name" value="EF_HAND_2"/>
    <property type="match status" value="1"/>
</dbReference>
<dbReference type="GO" id="GO:0016579">
    <property type="term" value="P:protein deubiquitination"/>
    <property type="evidence" value="ECO:0007669"/>
    <property type="project" value="InterPro"/>
</dbReference>